<dbReference type="SUPFAM" id="SSF52540">
    <property type="entry name" value="P-loop containing nucleoside triphosphate hydrolases"/>
    <property type="match status" value="1"/>
</dbReference>
<dbReference type="GO" id="GO:0072673">
    <property type="term" value="P:lamellipodium morphogenesis"/>
    <property type="evidence" value="ECO:0007669"/>
    <property type="project" value="TreeGrafter"/>
</dbReference>
<keyword evidence="7 11" id="KW-0067">ATP-binding</keyword>
<evidence type="ECO:0000256" key="4">
    <source>
        <dbReference type="ARBA" id="ARBA00022723"/>
    </source>
</evidence>
<keyword evidence="9 11" id="KW-0518">Myosin</keyword>
<dbReference type="Gene3D" id="3.40.850.10">
    <property type="entry name" value="Kinesin motor domain"/>
    <property type="match status" value="2"/>
</dbReference>
<feature type="domain" description="Myosin motor" evidence="16">
    <location>
        <begin position="125"/>
        <end position="885"/>
    </location>
</feature>
<dbReference type="Gene3D" id="3.10.20.90">
    <property type="entry name" value="Phosphatidylinositol 3-kinase Catalytic Subunit, Chain A, domain 1"/>
    <property type="match status" value="1"/>
</dbReference>
<dbReference type="SMART" id="SM00324">
    <property type="entry name" value="RhoGAP"/>
    <property type="match status" value="1"/>
</dbReference>
<evidence type="ECO:0000256" key="1">
    <source>
        <dbReference type="ARBA" id="ARBA00004496"/>
    </source>
</evidence>
<dbReference type="PROSITE" id="PS50081">
    <property type="entry name" value="ZF_DAG_PE_2"/>
    <property type="match status" value="1"/>
</dbReference>
<evidence type="ECO:0000256" key="5">
    <source>
        <dbReference type="ARBA" id="ARBA00022741"/>
    </source>
</evidence>
<dbReference type="InterPro" id="IPR027417">
    <property type="entry name" value="P-loop_NTPase"/>
</dbReference>
<dbReference type="InterPro" id="IPR002219">
    <property type="entry name" value="PKC_DAG/PE"/>
</dbReference>
<dbReference type="Gene3D" id="1.20.120.720">
    <property type="entry name" value="Myosin VI head, motor domain, U50 subdomain"/>
    <property type="match status" value="1"/>
</dbReference>
<comment type="subcellular location">
    <subcellularLocation>
        <location evidence="1">Cytoplasm</location>
    </subcellularLocation>
</comment>
<dbReference type="PROSITE" id="PS50238">
    <property type="entry name" value="RHOGAP"/>
    <property type="match status" value="1"/>
</dbReference>
<feature type="compositionally biased region" description="Acidic residues" evidence="12">
    <location>
        <begin position="1696"/>
        <end position="1710"/>
    </location>
</feature>
<dbReference type="InterPro" id="IPR000198">
    <property type="entry name" value="RhoGAP_dom"/>
</dbReference>
<dbReference type="GO" id="GO:0046872">
    <property type="term" value="F:metal ion binding"/>
    <property type="evidence" value="ECO:0007669"/>
    <property type="project" value="UniProtKB-KW"/>
</dbReference>
<dbReference type="InterPro" id="IPR000159">
    <property type="entry name" value="RA_dom"/>
</dbReference>
<evidence type="ECO:0000259" key="13">
    <source>
        <dbReference type="PROSITE" id="PS50081"/>
    </source>
</evidence>
<dbReference type="GO" id="GO:0005737">
    <property type="term" value="C:cytoplasm"/>
    <property type="evidence" value="ECO:0007669"/>
    <property type="project" value="UniProtKB-SubCell"/>
</dbReference>
<feature type="region of interest" description="Disordered" evidence="12">
    <location>
        <begin position="1585"/>
        <end position="1612"/>
    </location>
</feature>
<name>A0A3B5AV59_9TELE</name>
<dbReference type="PROSITE" id="PS00479">
    <property type="entry name" value="ZF_DAG_PE_1"/>
    <property type="match status" value="1"/>
</dbReference>
<feature type="region of interest" description="Disordered" evidence="12">
    <location>
        <begin position="1674"/>
        <end position="1710"/>
    </location>
</feature>
<protein>
    <submittedName>
        <fullName evidence="17">Unconventional myosin-IXb-like</fullName>
    </submittedName>
</protein>
<dbReference type="Gene3D" id="1.20.58.530">
    <property type="match status" value="2"/>
</dbReference>
<feature type="region of interest" description="Disordered" evidence="12">
    <location>
        <begin position="1124"/>
        <end position="1162"/>
    </location>
</feature>
<evidence type="ECO:0000259" key="16">
    <source>
        <dbReference type="PROSITE" id="PS51456"/>
    </source>
</evidence>
<dbReference type="Gene3D" id="1.20.5.4820">
    <property type="match status" value="1"/>
</dbReference>
<comment type="similarity">
    <text evidence="2 11">Belongs to the TRAFAC class myosin-kinesin ATPase superfamily. Myosin family.</text>
</comment>
<dbReference type="SMART" id="SM00242">
    <property type="entry name" value="MYSc"/>
    <property type="match status" value="1"/>
</dbReference>
<dbReference type="PANTHER" id="PTHR46184">
    <property type="entry name" value="UNCONVENTIONAL MYOSIN-IXB-LIKE PROTEIN"/>
    <property type="match status" value="1"/>
</dbReference>
<reference evidence="17" key="1">
    <citation type="submission" date="2023-09" db="UniProtKB">
        <authorList>
            <consortium name="Ensembl"/>
        </authorList>
    </citation>
    <scope>IDENTIFICATION</scope>
</reference>
<dbReference type="SUPFAM" id="SSF48350">
    <property type="entry name" value="GTPase activation domain, GAP"/>
    <property type="match status" value="1"/>
</dbReference>
<dbReference type="GO" id="GO:0035556">
    <property type="term" value="P:intracellular signal transduction"/>
    <property type="evidence" value="ECO:0007669"/>
    <property type="project" value="InterPro"/>
</dbReference>
<evidence type="ECO:0000256" key="10">
    <source>
        <dbReference type="ARBA" id="ARBA00023175"/>
    </source>
</evidence>
<feature type="domain" description="Ras-associating" evidence="14">
    <location>
        <begin position="15"/>
        <end position="113"/>
    </location>
</feature>
<dbReference type="Pfam" id="PF00130">
    <property type="entry name" value="C1_1"/>
    <property type="match status" value="1"/>
</dbReference>
<feature type="compositionally biased region" description="Basic and acidic residues" evidence="12">
    <location>
        <begin position="1016"/>
        <end position="1036"/>
    </location>
</feature>
<evidence type="ECO:0000256" key="9">
    <source>
        <dbReference type="ARBA" id="ARBA00023123"/>
    </source>
</evidence>
<dbReference type="InterPro" id="IPR036961">
    <property type="entry name" value="Kinesin_motor_dom_sf"/>
</dbReference>
<dbReference type="InterPro" id="IPR046987">
    <property type="entry name" value="Myo9"/>
</dbReference>
<dbReference type="InterPro" id="IPR001609">
    <property type="entry name" value="Myosin_head_motor_dom-like"/>
</dbReference>
<dbReference type="InterPro" id="IPR046349">
    <property type="entry name" value="C1-like_sf"/>
</dbReference>
<dbReference type="STRING" id="144197.ENSSPAP00000017402"/>
<feature type="domain" description="Rho-GAP" evidence="15">
    <location>
        <begin position="1372"/>
        <end position="1560"/>
    </location>
</feature>
<dbReference type="PROSITE" id="PS50200">
    <property type="entry name" value="RA"/>
    <property type="match status" value="1"/>
</dbReference>
<dbReference type="Gene3D" id="1.10.10.820">
    <property type="match status" value="1"/>
</dbReference>
<dbReference type="Gene3D" id="3.30.60.20">
    <property type="match status" value="1"/>
</dbReference>
<evidence type="ECO:0000256" key="6">
    <source>
        <dbReference type="ARBA" id="ARBA00022833"/>
    </source>
</evidence>
<dbReference type="SMART" id="SM00109">
    <property type="entry name" value="C1"/>
    <property type="match status" value="1"/>
</dbReference>
<accession>A0A3B5AV59</accession>
<keyword evidence="6" id="KW-0862">Zinc</keyword>
<dbReference type="PROSITE" id="PS51456">
    <property type="entry name" value="MYOSIN_MOTOR"/>
    <property type="match status" value="1"/>
</dbReference>
<dbReference type="PRINTS" id="PR00193">
    <property type="entry name" value="MYOSINHEAVY"/>
</dbReference>
<sequence length="1710" mass="194458">MSTTGGAGLSDQDGEAHVVQIYPRLAQDTAAYCPLQVSAGDTADGVINNAVVTLGLDSSLKYCLLEMRESGGEERPLEAEDCPLDRVLLWPPETQKWHPRSQGYYFILQEQQANSGGKQAETSKEDYDDLCNLPTVTEESVVAVLRQRFYKYKIYTYASNILIAINPNKFLPVYYNPKYIKMYENQPLGKLSPHIFAIADVAFRAMLNRQVNQCIVISGESGSGKTESSSYLIHCLTGLSQKTYSSGLERTILGAGPVLEAFGNAKTAENNNSSRFGKLIQLNYLESGVIRGAVIEKYLLEKGRLVSRDKSERNYHVFYYLLMGASKDEKEAFHLLKPQDYLYLNQEDLDLDDDKNLGQEYKRLHQAMEMVGFLDSTKKHIFSIISAILHLGNVTFTLSEDTQVLEAGPAEVLSTLSDLLKVKNELLLMALTKRRVVTASSSVVSQYTLQEAIAMRDSMAKSLYGALFDWIILHINHAMLNRRDMEESISCLSIGVLDMFGFENLQTNSFEQLCINYSNETLQYYINQNIFILEQEDYLSEGISWQNINFADNSGCIQLISKESVGLFDLLDQESSLPQATDETLMDKLKQQNQDNPLFVPSQNTEPTFVIQHFAGGVEYHIKDFGKKNTEHMRPEVVSLLRSSGLSFLHHMVASSPEALFRWGILRATIRILTVFKSLGRQRAELIASKRNSRKSLKDTKQYSSNVARLKSEPLDFSFDRSDEHPIDLFEDIFVTHEKRKKSRGGRQKQLIPKVKLNLTCISQASLRKLMKTIEKAEPFFIFCVRSNAEKKEMQFDDELVLNQIKYTGILQMIHIQKSGYSAKYTFKEFVGKFRMLLPKGTAATPEHITELFERMELDKSTYQIGKTKVFLKEKERQLLQDTLNKEVIHHIIILQRWFRACLIRSRFLQERDASMIIQVPFIFNGDCKTTKLLPLHICCFLPNSLAKKELKRQHKVEISPCRTQEPEPGRSRSKDKQEGRGSPPPLHRPLSLPLDPKVSTDDFSISPTKSSSLQRYKDVGGIKEKAEKWRERQSEGEPTDESSPEIRVRPRKQNQRRRRLAYARSGLVINFAGSKESEYWSFPLPPISPLVPGLKSSASSIDVRARCLFCRVWFLSKFLRKRSPKLSPSSDSPTNKTVTLSGYTPHPYHTSNQTSGRVNRNPTIRISRATRALQWDASLDREITDSKELRNLDEFLGNQVNELRTRIKELSPTESIFLNATMQFRETIKGMYSVQKPKIGYKDLMKGYHNKVNTLAGPKERGEVSLVVNLFQSVLDGFIRGEIKRVESEPSKKRRKKNKCPDSPLDHLFSTYQVNIMQSCDLCGSYIWGMEKAYMCSACKLICHKKCLKQIITDCSTRCDDNVPGSLHFGVQVCVLTNKATPVPKVVELLLMHVELNGLYTEGIYRKSGSACRARELHQILETNPEGACLDNYPIHTITGLVKRWLRDLPDPLMTFSLYSDFLHAVELPEKAERIRAVYKLIDELPPANYNTLERLIFHLVRVAKEEEHNKMSPSSLAIVFAPCVLRSPDANDPFLGMKDVSKTTLCVEILISEQFRRYKEKMQNIQELEYAEALAVNQLKLRRQNTQENSDNDNLDSSSSMSTESLDDRLGSLESEGKANVQLKTRKPDCPQKPPDLAQRVRSLMALTDNEQRELTSGQKTDVTQSMCFLPSQDTPIQTSKPQDTGKTLNGSFDDLDIPYIDEDEDPS</sequence>
<keyword evidence="10 11" id="KW-0505">Motor protein</keyword>
<dbReference type="GO" id="GO:0005884">
    <property type="term" value="C:actin filament"/>
    <property type="evidence" value="ECO:0007669"/>
    <property type="project" value="TreeGrafter"/>
</dbReference>
<feature type="region of interest" description="Disordered" evidence="12">
    <location>
        <begin position="956"/>
        <end position="1058"/>
    </location>
</feature>
<feature type="compositionally biased region" description="Basic and acidic residues" evidence="12">
    <location>
        <begin position="965"/>
        <end position="980"/>
    </location>
</feature>
<feature type="compositionally biased region" description="Polar residues" evidence="12">
    <location>
        <begin position="1002"/>
        <end position="1015"/>
    </location>
</feature>
<feature type="compositionally biased region" description="Polar residues" evidence="12">
    <location>
        <begin position="1674"/>
        <end position="1693"/>
    </location>
</feature>
<keyword evidence="3" id="KW-0963">Cytoplasm</keyword>
<feature type="compositionally biased region" description="Polar residues" evidence="12">
    <location>
        <begin position="1127"/>
        <end position="1143"/>
    </location>
</feature>
<evidence type="ECO:0000256" key="7">
    <source>
        <dbReference type="ARBA" id="ARBA00022840"/>
    </source>
</evidence>
<dbReference type="SMART" id="SM00314">
    <property type="entry name" value="RA"/>
    <property type="match status" value="1"/>
</dbReference>
<feature type="binding site" evidence="11">
    <location>
        <begin position="219"/>
        <end position="226"/>
    </location>
    <ligand>
        <name>ATP</name>
        <dbReference type="ChEBI" id="CHEBI:30616"/>
    </ligand>
</feature>
<dbReference type="Pfam" id="PF00620">
    <property type="entry name" value="RhoGAP"/>
    <property type="match status" value="1"/>
</dbReference>
<organism evidence="17">
    <name type="scientific">Stegastes partitus</name>
    <name type="common">bicolor damselfish</name>
    <dbReference type="NCBI Taxonomy" id="144197"/>
    <lineage>
        <taxon>Eukaryota</taxon>
        <taxon>Metazoa</taxon>
        <taxon>Chordata</taxon>
        <taxon>Craniata</taxon>
        <taxon>Vertebrata</taxon>
        <taxon>Euteleostomi</taxon>
        <taxon>Actinopterygii</taxon>
        <taxon>Neopterygii</taxon>
        <taxon>Teleostei</taxon>
        <taxon>Neoteleostei</taxon>
        <taxon>Acanthomorphata</taxon>
        <taxon>Ovalentaria</taxon>
        <taxon>Pomacentridae</taxon>
        <taxon>Stegastes</taxon>
    </lineage>
</organism>
<dbReference type="GO" id="GO:0051015">
    <property type="term" value="F:actin filament binding"/>
    <property type="evidence" value="ECO:0007669"/>
    <property type="project" value="TreeGrafter"/>
</dbReference>
<dbReference type="SUPFAM" id="SSF57889">
    <property type="entry name" value="Cysteine-rich domain"/>
    <property type="match status" value="1"/>
</dbReference>
<feature type="domain" description="Phorbol-ester/DAG-type" evidence="13">
    <location>
        <begin position="1307"/>
        <end position="1356"/>
    </location>
</feature>
<proteinExistence type="inferred from homology"/>
<evidence type="ECO:0000256" key="2">
    <source>
        <dbReference type="ARBA" id="ARBA00008314"/>
    </source>
</evidence>
<dbReference type="InterPro" id="IPR008936">
    <property type="entry name" value="Rho_GTPase_activation_prot"/>
</dbReference>
<feature type="compositionally biased region" description="Low complexity" evidence="12">
    <location>
        <begin position="1597"/>
        <end position="1606"/>
    </location>
</feature>
<dbReference type="SUPFAM" id="SSF54236">
    <property type="entry name" value="Ubiquitin-like"/>
    <property type="match status" value="1"/>
</dbReference>
<dbReference type="Pfam" id="PF00788">
    <property type="entry name" value="RA"/>
    <property type="match status" value="1"/>
</dbReference>
<dbReference type="GO" id="GO:0030048">
    <property type="term" value="P:actin filament-based movement"/>
    <property type="evidence" value="ECO:0007669"/>
    <property type="project" value="TreeGrafter"/>
</dbReference>
<feature type="compositionally biased region" description="Polar residues" evidence="12">
    <location>
        <begin position="1150"/>
        <end position="1162"/>
    </location>
</feature>
<dbReference type="Gene3D" id="1.10.555.10">
    <property type="entry name" value="Rho GTPase activation protein"/>
    <property type="match status" value="1"/>
</dbReference>
<dbReference type="Pfam" id="PF00063">
    <property type="entry name" value="Myosin_head"/>
    <property type="match status" value="1"/>
</dbReference>
<dbReference type="Ensembl" id="ENSSPAT00000017672.1">
    <property type="protein sequence ID" value="ENSSPAP00000017402.1"/>
    <property type="gene ID" value="ENSSPAG00000013065.1"/>
</dbReference>
<dbReference type="InterPro" id="IPR029071">
    <property type="entry name" value="Ubiquitin-like_domsf"/>
</dbReference>
<dbReference type="PANTHER" id="PTHR46184:SF2">
    <property type="entry name" value="UNCONVENTIONAL MYOSIN-IXB"/>
    <property type="match status" value="1"/>
</dbReference>
<evidence type="ECO:0000256" key="12">
    <source>
        <dbReference type="SAM" id="MobiDB-lite"/>
    </source>
</evidence>
<evidence type="ECO:0000256" key="11">
    <source>
        <dbReference type="PROSITE-ProRule" id="PRU00782"/>
    </source>
</evidence>
<dbReference type="GO" id="GO:0001726">
    <property type="term" value="C:ruffle"/>
    <property type="evidence" value="ECO:0007669"/>
    <property type="project" value="TreeGrafter"/>
</dbReference>
<dbReference type="GO" id="GO:0005096">
    <property type="term" value="F:GTPase activator activity"/>
    <property type="evidence" value="ECO:0007669"/>
    <property type="project" value="InterPro"/>
</dbReference>
<dbReference type="GO" id="GO:0016887">
    <property type="term" value="F:ATP hydrolysis activity"/>
    <property type="evidence" value="ECO:0007669"/>
    <property type="project" value="TreeGrafter"/>
</dbReference>
<dbReference type="GO" id="GO:0016459">
    <property type="term" value="C:myosin complex"/>
    <property type="evidence" value="ECO:0007669"/>
    <property type="project" value="UniProtKB-KW"/>
</dbReference>
<keyword evidence="8" id="KW-0175">Coiled coil</keyword>
<evidence type="ECO:0000256" key="8">
    <source>
        <dbReference type="ARBA" id="ARBA00023054"/>
    </source>
</evidence>
<feature type="region of interest" description="Actin-binding" evidence="11">
    <location>
        <begin position="767"/>
        <end position="789"/>
    </location>
</feature>
<evidence type="ECO:0000313" key="17">
    <source>
        <dbReference type="Ensembl" id="ENSSPAP00000017402.1"/>
    </source>
</evidence>
<dbReference type="GO" id="GO:0005524">
    <property type="term" value="F:ATP binding"/>
    <property type="evidence" value="ECO:0007669"/>
    <property type="project" value="UniProtKB-UniRule"/>
</dbReference>
<evidence type="ECO:0000259" key="15">
    <source>
        <dbReference type="PROSITE" id="PS50238"/>
    </source>
</evidence>
<evidence type="ECO:0000259" key="14">
    <source>
        <dbReference type="PROSITE" id="PS50200"/>
    </source>
</evidence>
<dbReference type="GeneTree" id="ENSGT00940000156845"/>
<keyword evidence="11" id="KW-0009">Actin-binding</keyword>
<dbReference type="GO" id="GO:0000146">
    <property type="term" value="F:microfilament motor activity"/>
    <property type="evidence" value="ECO:0007669"/>
    <property type="project" value="InterPro"/>
</dbReference>
<keyword evidence="4" id="KW-0479">Metal-binding</keyword>
<keyword evidence="5 11" id="KW-0547">Nucleotide-binding</keyword>
<dbReference type="GO" id="GO:0030027">
    <property type="term" value="C:lamellipodium"/>
    <property type="evidence" value="ECO:0007669"/>
    <property type="project" value="TreeGrafter"/>
</dbReference>
<evidence type="ECO:0000256" key="3">
    <source>
        <dbReference type="ARBA" id="ARBA00022490"/>
    </source>
</evidence>